<evidence type="ECO:0000256" key="2">
    <source>
        <dbReference type="ARBA" id="ARBA00022679"/>
    </source>
</evidence>
<protein>
    <submittedName>
        <fullName evidence="4">Methyltransferase type 11</fullName>
    </submittedName>
</protein>
<name>A0A917MBE9_9BACL</name>
<evidence type="ECO:0000256" key="1">
    <source>
        <dbReference type="ARBA" id="ARBA00022603"/>
    </source>
</evidence>
<feature type="domain" description="Methyltransferase" evidence="3">
    <location>
        <begin position="39"/>
        <end position="127"/>
    </location>
</feature>
<dbReference type="GO" id="GO:0032259">
    <property type="term" value="P:methylation"/>
    <property type="evidence" value="ECO:0007669"/>
    <property type="project" value="UniProtKB-KW"/>
</dbReference>
<dbReference type="SUPFAM" id="SSF53335">
    <property type="entry name" value="S-adenosyl-L-methionine-dependent methyltransferases"/>
    <property type="match status" value="1"/>
</dbReference>
<dbReference type="Pfam" id="PF13649">
    <property type="entry name" value="Methyltransf_25"/>
    <property type="match status" value="1"/>
</dbReference>
<dbReference type="CDD" id="cd02440">
    <property type="entry name" value="AdoMet_MTases"/>
    <property type="match status" value="1"/>
</dbReference>
<reference evidence="4 5" key="1">
    <citation type="journal article" date="2014" name="Int. J. Syst. Evol. Microbiol.">
        <title>Complete genome sequence of Corynebacterium casei LMG S-19264T (=DSM 44701T), isolated from a smear-ripened cheese.</title>
        <authorList>
            <consortium name="US DOE Joint Genome Institute (JGI-PGF)"/>
            <person name="Walter F."/>
            <person name="Albersmeier A."/>
            <person name="Kalinowski J."/>
            <person name="Ruckert C."/>
        </authorList>
    </citation>
    <scope>NUCLEOTIDE SEQUENCE [LARGE SCALE GENOMIC DNA]</scope>
    <source>
        <strain evidence="4 5">CGMCC 1.15286</strain>
    </source>
</reference>
<keyword evidence="5" id="KW-1185">Reference proteome</keyword>
<keyword evidence="1 4" id="KW-0489">Methyltransferase</keyword>
<evidence type="ECO:0000313" key="5">
    <source>
        <dbReference type="Proteomes" id="UP000600247"/>
    </source>
</evidence>
<dbReference type="Proteomes" id="UP000600247">
    <property type="component" value="Unassembled WGS sequence"/>
</dbReference>
<dbReference type="Gene3D" id="3.40.50.150">
    <property type="entry name" value="Vaccinia Virus protein VP39"/>
    <property type="match status" value="1"/>
</dbReference>
<dbReference type="PANTHER" id="PTHR43861">
    <property type="entry name" value="TRANS-ACONITATE 2-METHYLTRANSFERASE-RELATED"/>
    <property type="match status" value="1"/>
</dbReference>
<dbReference type="InterPro" id="IPR029063">
    <property type="entry name" value="SAM-dependent_MTases_sf"/>
</dbReference>
<comment type="caution">
    <text evidence="4">The sequence shown here is derived from an EMBL/GenBank/DDBJ whole genome shotgun (WGS) entry which is preliminary data.</text>
</comment>
<dbReference type="GO" id="GO:0008168">
    <property type="term" value="F:methyltransferase activity"/>
    <property type="evidence" value="ECO:0007669"/>
    <property type="project" value="UniProtKB-KW"/>
</dbReference>
<accession>A0A917MBE9</accession>
<keyword evidence="2" id="KW-0808">Transferase</keyword>
<dbReference type="RefSeq" id="WP_188892932.1">
    <property type="nucleotide sequence ID" value="NZ_BMHY01000022.1"/>
</dbReference>
<proteinExistence type="predicted"/>
<dbReference type="InterPro" id="IPR041698">
    <property type="entry name" value="Methyltransf_25"/>
</dbReference>
<evidence type="ECO:0000259" key="3">
    <source>
        <dbReference type="Pfam" id="PF13649"/>
    </source>
</evidence>
<gene>
    <name evidence="4" type="ORF">GCM10010918_55460</name>
</gene>
<sequence>MTSAQQEWNPDSYDQHLAFVSKFGKGIMEWLDPQPSERILDLGCGTGDLSAALAAKGASVSGIDYSAEMIAKAKEKYPALPFSVEDGQSFTVNEPFDAVFSNAALHWMKANPSGVIKSVWKSLRSGGRFAAEFGGKGNVADIVRAINELLPEYGIEAEPLNPWYFPSIGEYCSLLERQGFHVRSAELFSRPTELPDGEKGLLHWLSQFGDAFFHTLNETDKEQAMQDINRLFREQHQLQPEENAVADYYRIRVLAFKP</sequence>
<dbReference type="AlphaFoldDB" id="A0A917MBE9"/>
<organism evidence="4 5">
    <name type="scientific">Paenibacillus radicis</name>
    <name type="common">ex Gao et al. 2016</name>
    <dbReference type="NCBI Taxonomy" id="1737354"/>
    <lineage>
        <taxon>Bacteria</taxon>
        <taxon>Bacillati</taxon>
        <taxon>Bacillota</taxon>
        <taxon>Bacilli</taxon>
        <taxon>Bacillales</taxon>
        <taxon>Paenibacillaceae</taxon>
        <taxon>Paenibacillus</taxon>
    </lineage>
</organism>
<evidence type="ECO:0000313" key="4">
    <source>
        <dbReference type="EMBL" id="GGG89595.1"/>
    </source>
</evidence>
<dbReference type="EMBL" id="BMHY01000022">
    <property type="protein sequence ID" value="GGG89595.1"/>
    <property type="molecule type" value="Genomic_DNA"/>
</dbReference>
<dbReference type="PANTHER" id="PTHR43861:SF1">
    <property type="entry name" value="TRANS-ACONITATE 2-METHYLTRANSFERASE"/>
    <property type="match status" value="1"/>
</dbReference>